<reference evidence="2" key="1">
    <citation type="submission" date="2023-08" db="EMBL/GenBank/DDBJ databases">
        <authorList>
            <person name="Chen Y."/>
            <person name="Shah S."/>
            <person name="Dougan E. K."/>
            <person name="Thang M."/>
            <person name="Chan C."/>
        </authorList>
    </citation>
    <scope>NUCLEOTIDE SEQUENCE</scope>
</reference>
<dbReference type="AlphaFoldDB" id="A0AA36IVI0"/>
<keyword evidence="3" id="KW-1185">Reference proteome</keyword>
<sequence>RPNLGRAGTAPARALDPEFVDGFDPEFRIEPPSEDSAAKKLVYGKKRPSLHRFDTPDLWEQQMMLEADADFKETAVPKVQTTPEAVAQAIQAAQVSHGTHAVATPALEGESRAAPELKEALALPAQSAAPMNFGQVAMLLVAPVVCPPLQVSPVSSPSAPSRGPPQDVPDQPRLLGRVASPRPEGAEKPRGVVEADQTLVPGALDQITTETGSTKIRWCVDGQKLESHAEKLISPEFKLGVPGQESQPFRIMILANQTGGKHGAGFKKAKGRSTIEIKCLGSFEGPATGMLVTVGFGSRKQKARELVRHSFAEKSCCPLPKGRDPVWDLKAALCKETKCVDICIEILPFL</sequence>
<evidence type="ECO:0000313" key="2">
    <source>
        <dbReference type="EMBL" id="CAJ1394757.1"/>
    </source>
</evidence>
<feature type="region of interest" description="Disordered" evidence="1">
    <location>
        <begin position="152"/>
        <end position="196"/>
    </location>
</feature>
<feature type="compositionally biased region" description="Low complexity" evidence="1">
    <location>
        <begin position="152"/>
        <end position="161"/>
    </location>
</feature>
<feature type="non-terminal residue" evidence="2">
    <location>
        <position position="350"/>
    </location>
</feature>
<organism evidence="2 3">
    <name type="scientific">Effrenium voratum</name>
    <dbReference type="NCBI Taxonomy" id="2562239"/>
    <lineage>
        <taxon>Eukaryota</taxon>
        <taxon>Sar</taxon>
        <taxon>Alveolata</taxon>
        <taxon>Dinophyceae</taxon>
        <taxon>Suessiales</taxon>
        <taxon>Symbiodiniaceae</taxon>
        <taxon>Effrenium</taxon>
    </lineage>
</organism>
<evidence type="ECO:0000313" key="3">
    <source>
        <dbReference type="Proteomes" id="UP001178507"/>
    </source>
</evidence>
<feature type="compositionally biased region" description="Basic and acidic residues" evidence="1">
    <location>
        <begin position="184"/>
        <end position="193"/>
    </location>
</feature>
<accession>A0AA36IVI0</accession>
<gene>
    <name evidence="2" type="ORF">EVOR1521_LOCUS19344</name>
</gene>
<dbReference type="SUPFAM" id="SSF69864">
    <property type="entry name" value="Argininosuccinate synthetase, C-terminal domain"/>
    <property type="match status" value="1"/>
</dbReference>
<dbReference type="GO" id="GO:0004055">
    <property type="term" value="F:argininosuccinate synthase activity"/>
    <property type="evidence" value="ECO:0007669"/>
    <property type="project" value="InterPro"/>
</dbReference>
<comment type="caution">
    <text evidence="2">The sequence shown here is derived from an EMBL/GenBank/DDBJ whole genome shotgun (WGS) entry which is preliminary data.</text>
</comment>
<dbReference type="InterPro" id="IPR024074">
    <property type="entry name" value="AS_cat/multimer_dom_body"/>
</dbReference>
<proteinExistence type="predicted"/>
<evidence type="ECO:0000256" key="1">
    <source>
        <dbReference type="SAM" id="MobiDB-lite"/>
    </source>
</evidence>
<dbReference type="EMBL" id="CAUJNA010002942">
    <property type="protein sequence ID" value="CAJ1394757.1"/>
    <property type="molecule type" value="Genomic_DNA"/>
</dbReference>
<name>A0AA36IVI0_9DINO</name>
<protein>
    <submittedName>
        <fullName evidence="2">Uncharacterized protein</fullName>
    </submittedName>
</protein>
<dbReference type="Proteomes" id="UP001178507">
    <property type="component" value="Unassembled WGS sequence"/>
</dbReference>